<dbReference type="RefSeq" id="WP_387698956.1">
    <property type="nucleotide sequence ID" value="NZ_JBIAMX010000001.1"/>
</dbReference>
<keyword evidence="2" id="KW-1185">Reference proteome</keyword>
<gene>
    <name evidence="1" type="ORF">ACFYTF_03535</name>
</gene>
<organism evidence="1 2">
    <name type="scientific">Nocardia thailandica</name>
    <dbReference type="NCBI Taxonomy" id="257275"/>
    <lineage>
        <taxon>Bacteria</taxon>
        <taxon>Bacillati</taxon>
        <taxon>Actinomycetota</taxon>
        <taxon>Actinomycetes</taxon>
        <taxon>Mycobacteriales</taxon>
        <taxon>Nocardiaceae</taxon>
        <taxon>Nocardia</taxon>
    </lineage>
</organism>
<accession>A0ABW6PHM4</accession>
<dbReference type="EMBL" id="JBIAMX010000001">
    <property type="protein sequence ID" value="MFF0541889.1"/>
    <property type="molecule type" value="Genomic_DNA"/>
</dbReference>
<name>A0ABW6PHM4_9NOCA</name>
<evidence type="ECO:0000313" key="1">
    <source>
        <dbReference type="EMBL" id="MFF0541889.1"/>
    </source>
</evidence>
<proteinExistence type="predicted"/>
<protein>
    <submittedName>
        <fullName evidence="1">Uncharacterized protein</fullName>
    </submittedName>
</protein>
<reference evidence="1 2" key="1">
    <citation type="submission" date="2024-10" db="EMBL/GenBank/DDBJ databases">
        <title>The Natural Products Discovery Center: Release of the First 8490 Sequenced Strains for Exploring Actinobacteria Biosynthetic Diversity.</title>
        <authorList>
            <person name="Kalkreuter E."/>
            <person name="Kautsar S.A."/>
            <person name="Yang D."/>
            <person name="Bader C.D."/>
            <person name="Teijaro C.N."/>
            <person name="Fluegel L."/>
            <person name="Davis C.M."/>
            <person name="Simpson J.R."/>
            <person name="Lauterbach L."/>
            <person name="Steele A.D."/>
            <person name="Gui C."/>
            <person name="Meng S."/>
            <person name="Li G."/>
            <person name="Viehrig K."/>
            <person name="Ye F."/>
            <person name="Su P."/>
            <person name="Kiefer A.F."/>
            <person name="Nichols A."/>
            <person name="Cepeda A.J."/>
            <person name="Yan W."/>
            <person name="Fan B."/>
            <person name="Jiang Y."/>
            <person name="Adhikari A."/>
            <person name="Zheng C.-J."/>
            <person name="Schuster L."/>
            <person name="Cowan T.M."/>
            <person name="Smanski M.J."/>
            <person name="Chevrette M.G."/>
            <person name="De Carvalho L.P.S."/>
            <person name="Shen B."/>
        </authorList>
    </citation>
    <scope>NUCLEOTIDE SEQUENCE [LARGE SCALE GENOMIC DNA]</scope>
    <source>
        <strain evidence="1 2">NPDC004045</strain>
    </source>
</reference>
<sequence length="40" mass="4243">MAAYLAGADHHAAAAGGRQLEHVDGRYGLLVIRRVAARPM</sequence>
<dbReference type="Proteomes" id="UP001601444">
    <property type="component" value="Unassembled WGS sequence"/>
</dbReference>
<evidence type="ECO:0000313" key="2">
    <source>
        <dbReference type="Proteomes" id="UP001601444"/>
    </source>
</evidence>
<comment type="caution">
    <text evidence="1">The sequence shown here is derived from an EMBL/GenBank/DDBJ whole genome shotgun (WGS) entry which is preliminary data.</text>
</comment>